<feature type="binding site" evidence="8">
    <location>
        <position position="74"/>
    </location>
    <ligand>
        <name>[4Fe-4S] cluster</name>
        <dbReference type="ChEBI" id="CHEBI:49883"/>
        <label>2</label>
    </ligand>
</feature>
<dbReference type="Pfam" id="PF12838">
    <property type="entry name" value="Fer4_7"/>
    <property type="match status" value="2"/>
</dbReference>
<evidence type="ECO:0000256" key="4">
    <source>
        <dbReference type="ARBA" id="ARBA00022737"/>
    </source>
</evidence>
<dbReference type="GO" id="GO:0051539">
    <property type="term" value="F:4 iron, 4 sulfur cluster binding"/>
    <property type="evidence" value="ECO:0007669"/>
    <property type="project" value="UniProtKB-UniRule"/>
</dbReference>
<dbReference type="CDD" id="cd10564">
    <property type="entry name" value="NapF_like"/>
    <property type="match status" value="1"/>
</dbReference>
<feature type="binding site" evidence="8">
    <location>
        <position position="140"/>
    </location>
    <ligand>
        <name>[4Fe-4S] cluster</name>
        <dbReference type="ChEBI" id="CHEBI:49883"/>
        <label>3</label>
    </ligand>
</feature>
<keyword evidence="4 8" id="KW-0677">Repeat</keyword>
<keyword evidence="8" id="KW-0963">Cytoplasm</keyword>
<feature type="binding site" evidence="8">
    <location>
        <position position="78"/>
    </location>
    <ligand>
        <name>[4Fe-4S] cluster</name>
        <dbReference type="ChEBI" id="CHEBI:49883"/>
        <label>2</label>
    </ligand>
</feature>
<keyword evidence="2 8" id="KW-0004">4Fe-4S</keyword>
<keyword evidence="1" id="KW-0813">Transport</keyword>
<evidence type="ECO:0000256" key="2">
    <source>
        <dbReference type="ARBA" id="ARBA00022485"/>
    </source>
</evidence>
<dbReference type="InterPro" id="IPR050572">
    <property type="entry name" value="Fe-S_Ferredoxin"/>
</dbReference>
<feature type="binding site" evidence="8">
    <location>
        <position position="143"/>
    </location>
    <ligand>
        <name>[4Fe-4S] cluster</name>
        <dbReference type="ChEBI" id="CHEBI:49883"/>
        <label>3</label>
    </ligand>
</feature>
<dbReference type="Proteomes" id="UP000317572">
    <property type="component" value="Chromosome"/>
</dbReference>
<dbReference type="Gene3D" id="3.30.70.20">
    <property type="match status" value="2"/>
</dbReference>
<keyword evidence="3 8" id="KW-0479">Metal-binding</keyword>
<dbReference type="PANTHER" id="PTHR43687:SF6">
    <property type="entry name" value="L-ASPARTATE SEMIALDEHYDE SULFURTRANSFERASE IRON-SULFUR SUBUNIT"/>
    <property type="match status" value="1"/>
</dbReference>
<dbReference type="InterPro" id="IPR004496">
    <property type="entry name" value="NapF"/>
</dbReference>
<name>A0A515CRV7_SERLI</name>
<comment type="similarity">
    <text evidence="8">Belongs to the NapF family.</text>
</comment>
<comment type="function">
    <text evidence="8">Could be involved in the maturation of NapA, the catalytic subunit of the periplasmic nitrate reductase, before its export into the periplasm.</text>
</comment>
<dbReference type="PROSITE" id="PS00198">
    <property type="entry name" value="4FE4S_FER_1"/>
    <property type="match status" value="2"/>
</dbReference>
<dbReference type="GeneID" id="29906352"/>
<feature type="binding site" evidence="8">
    <location>
        <position position="150"/>
    </location>
    <ligand>
        <name>[4Fe-4S] cluster</name>
        <dbReference type="ChEBI" id="CHEBI:49883"/>
        <label>3</label>
    </ligand>
</feature>
<keyword evidence="5" id="KW-0249">Electron transport</keyword>
<dbReference type="PROSITE" id="PS51379">
    <property type="entry name" value="4FE4S_FER_2"/>
    <property type="match status" value="3"/>
</dbReference>
<feature type="binding site" evidence="8">
    <location>
        <position position="146"/>
    </location>
    <ligand>
        <name>[4Fe-4S] cluster</name>
        <dbReference type="ChEBI" id="CHEBI:49883"/>
        <label>3</label>
    </ligand>
</feature>
<evidence type="ECO:0000256" key="1">
    <source>
        <dbReference type="ARBA" id="ARBA00022448"/>
    </source>
</evidence>
<feature type="binding site" evidence="8">
    <location>
        <position position="42"/>
    </location>
    <ligand>
        <name>[4Fe-4S] cluster</name>
        <dbReference type="ChEBI" id="CHEBI:49883"/>
        <label>1</label>
    </ligand>
</feature>
<comment type="subcellular location">
    <subcellularLocation>
        <location evidence="8">Cytoplasm</location>
    </subcellularLocation>
</comment>
<feature type="binding site" evidence="8">
    <location>
        <position position="39"/>
    </location>
    <ligand>
        <name>[4Fe-4S] cluster</name>
        <dbReference type="ChEBI" id="CHEBI:49883"/>
        <label>1</label>
    </ligand>
</feature>
<dbReference type="GO" id="GO:0005737">
    <property type="term" value="C:cytoplasm"/>
    <property type="evidence" value="ECO:0007669"/>
    <property type="project" value="UniProtKB-SubCell"/>
</dbReference>
<keyword evidence="7 8" id="KW-0411">Iron-sulfur</keyword>
<evidence type="ECO:0000313" key="9">
    <source>
        <dbReference type="EMBL" id="QDL30914.1"/>
    </source>
</evidence>
<evidence type="ECO:0000256" key="6">
    <source>
        <dbReference type="ARBA" id="ARBA00023004"/>
    </source>
</evidence>
<gene>
    <name evidence="8 9" type="primary">napF</name>
    <name evidence="9" type="ORF">EGO53_03535</name>
</gene>
<proteinExistence type="inferred from homology"/>
<dbReference type="InterPro" id="IPR017896">
    <property type="entry name" value="4Fe4S_Fe-S-bd"/>
</dbReference>
<evidence type="ECO:0000256" key="3">
    <source>
        <dbReference type="ARBA" id="ARBA00022723"/>
    </source>
</evidence>
<feature type="binding site" evidence="8">
    <location>
        <position position="36"/>
    </location>
    <ligand>
        <name>[4Fe-4S] cluster</name>
        <dbReference type="ChEBI" id="CHEBI:49883"/>
        <label>1</label>
    </ligand>
</feature>
<accession>A0A515CRV7</accession>
<reference evidence="9 10" key="1">
    <citation type="submission" date="2018-11" db="EMBL/GenBank/DDBJ databases">
        <title>The first complete genome of Serratia liquefaciens isolated from metalophyte plant revel distinctness adaptive mechanisms in an extreme habitat.</title>
        <authorList>
            <person name="Caneschi W.L."/>
            <person name="Sanchez A.B."/>
            <person name="Felestrino E.B."/>
            <person name="Assis R.A.B."/>
            <person name="Lemes C.G.C."/>
            <person name="Cordeiro I.F."/>
            <person name="Fonseca N.P."/>
            <person name="Villa M."/>
            <person name="Vieira I.T."/>
            <person name="Moraes L.A."/>
            <person name="Kamino L.H.Y."/>
            <person name="do Carmo F."/>
            <person name="Garcia C.M."/>
            <person name="Almeida N.F."/>
            <person name="Silva R.S."/>
            <person name="Ferro J.A."/>
            <person name="Ferro M.I.T."/>
            <person name="Varani A.M."/>
            <person name="Ferreira R.M."/>
            <person name="dos Santos V.L."/>
            <person name="Silva U.C."/>
            <person name="Setubal J.C."/>
            <person name="Moreira L.M."/>
        </authorList>
    </citation>
    <scope>NUCLEOTIDE SEQUENCE [LARGE SCALE GENOMIC DNA]</scope>
    <source>
        <strain evidence="9 10">FG3</strain>
    </source>
</reference>
<dbReference type="AlphaFoldDB" id="A0A515CRV7"/>
<evidence type="ECO:0000256" key="5">
    <source>
        <dbReference type="ARBA" id="ARBA00022982"/>
    </source>
</evidence>
<dbReference type="RefSeq" id="WP_020828033.1">
    <property type="nucleotide sequence ID" value="NZ_CAMFJW010000005.1"/>
</dbReference>
<evidence type="ECO:0000256" key="7">
    <source>
        <dbReference type="ARBA" id="ARBA00023014"/>
    </source>
</evidence>
<feature type="binding site" evidence="8">
    <location>
        <position position="68"/>
    </location>
    <ligand>
        <name>[4Fe-4S] cluster</name>
        <dbReference type="ChEBI" id="CHEBI:49883"/>
        <label>2</label>
    </ligand>
</feature>
<dbReference type="NCBIfam" id="TIGR00402">
    <property type="entry name" value="napF"/>
    <property type="match status" value="1"/>
</dbReference>
<dbReference type="InterPro" id="IPR017900">
    <property type="entry name" value="4Fe4S_Fe_S_CS"/>
</dbReference>
<protein>
    <recommendedName>
        <fullName evidence="8">Ferredoxin-type protein NapF</fullName>
    </recommendedName>
</protein>
<evidence type="ECO:0000313" key="10">
    <source>
        <dbReference type="Proteomes" id="UP000317572"/>
    </source>
</evidence>
<dbReference type="EMBL" id="CP033893">
    <property type="protein sequence ID" value="QDL30914.1"/>
    <property type="molecule type" value="Genomic_DNA"/>
</dbReference>
<organism evidence="9 10">
    <name type="scientific">Serratia liquefaciens</name>
    <dbReference type="NCBI Taxonomy" id="614"/>
    <lineage>
        <taxon>Bacteria</taxon>
        <taxon>Pseudomonadati</taxon>
        <taxon>Pseudomonadota</taxon>
        <taxon>Gammaproteobacteria</taxon>
        <taxon>Enterobacterales</taxon>
        <taxon>Yersiniaceae</taxon>
        <taxon>Serratia</taxon>
    </lineage>
</organism>
<dbReference type="HAMAP" id="MF_02201">
    <property type="entry name" value="NapF"/>
    <property type="match status" value="1"/>
</dbReference>
<evidence type="ECO:0000256" key="8">
    <source>
        <dbReference type="HAMAP-Rule" id="MF_02201"/>
    </source>
</evidence>
<comment type="cofactor">
    <cofactor evidence="8">
        <name>[4Fe-4S] cluster</name>
        <dbReference type="ChEBI" id="CHEBI:49883"/>
    </cofactor>
</comment>
<feature type="binding site" evidence="8">
    <location>
        <position position="46"/>
    </location>
    <ligand>
        <name>[4Fe-4S] cluster</name>
        <dbReference type="ChEBI" id="CHEBI:49883"/>
        <label>1</label>
    </ligand>
</feature>
<dbReference type="GO" id="GO:0046872">
    <property type="term" value="F:metal ion binding"/>
    <property type="evidence" value="ECO:0007669"/>
    <property type="project" value="UniProtKB-KW"/>
</dbReference>
<keyword evidence="6 8" id="KW-0408">Iron</keyword>
<dbReference type="SUPFAM" id="SSF54862">
    <property type="entry name" value="4Fe-4S ferredoxins"/>
    <property type="match status" value="1"/>
</dbReference>
<dbReference type="PANTHER" id="PTHR43687">
    <property type="entry name" value="ADENYLYLSULFATE REDUCTASE, BETA SUBUNIT"/>
    <property type="match status" value="1"/>
</dbReference>
<dbReference type="STRING" id="614.XJ20_05630"/>
<sequence>MTILSRRKLLGGQWRQPTAAIRPPWSRQGSLFITDCTRCQACVRACETGVLISGSGGFPEIDFQRAECTFCGRCAQACAEPVFRPLTETPWRQHAVFGTACLAQRGVECRSCQDSCEPQAIRFRPRLGEMAQPVLDAAACNGCGACVAGCPTGAVTLTQSENNNDE</sequence>
<feature type="binding site" evidence="8">
    <location>
        <position position="71"/>
    </location>
    <ligand>
        <name>[4Fe-4S] cluster</name>
        <dbReference type="ChEBI" id="CHEBI:49883"/>
        <label>2</label>
    </ligand>
</feature>
<comment type="subunit">
    <text evidence="8">Interacts with the cytoplasmic NapA precursor.</text>
</comment>